<dbReference type="Proteomes" id="UP000479000">
    <property type="component" value="Unassembled WGS sequence"/>
</dbReference>
<dbReference type="EMBL" id="CADCXU010030063">
    <property type="protein sequence ID" value="CAB0016174.1"/>
    <property type="molecule type" value="Genomic_DNA"/>
</dbReference>
<proteinExistence type="predicted"/>
<reference evidence="1 3" key="1">
    <citation type="submission" date="2020-02" db="EMBL/GenBank/DDBJ databases">
        <authorList>
            <person name="Ferguson B K."/>
        </authorList>
    </citation>
    <scope>NUCLEOTIDE SEQUENCE [LARGE SCALE GENOMIC DNA]</scope>
</reference>
<accession>A0A6H5HGE3</accession>
<evidence type="ECO:0000313" key="2">
    <source>
        <dbReference type="EMBL" id="CAB0016177.1"/>
    </source>
</evidence>
<sequence length="73" mass="7991">MNFNLIFLNKFYSDLATMDSVLLKWQSHERLNPQPRTVSSAEPPLCAALSDPAGTFSGTQPARRGRCAGTCGF</sequence>
<organism evidence="1 3">
    <name type="scientific">Nesidiocoris tenuis</name>
    <dbReference type="NCBI Taxonomy" id="355587"/>
    <lineage>
        <taxon>Eukaryota</taxon>
        <taxon>Metazoa</taxon>
        <taxon>Ecdysozoa</taxon>
        <taxon>Arthropoda</taxon>
        <taxon>Hexapoda</taxon>
        <taxon>Insecta</taxon>
        <taxon>Pterygota</taxon>
        <taxon>Neoptera</taxon>
        <taxon>Paraneoptera</taxon>
        <taxon>Hemiptera</taxon>
        <taxon>Heteroptera</taxon>
        <taxon>Panheteroptera</taxon>
        <taxon>Cimicomorpha</taxon>
        <taxon>Miridae</taxon>
        <taxon>Dicyphina</taxon>
        <taxon>Nesidiocoris</taxon>
    </lineage>
</organism>
<gene>
    <name evidence="1" type="ORF">NTEN_LOCUS20449</name>
    <name evidence="2" type="ORF">NTEN_LOCUS20452</name>
</gene>
<dbReference type="EMBL" id="CADCXU010030064">
    <property type="protein sequence ID" value="CAB0016177.1"/>
    <property type="molecule type" value="Genomic_DNA"/>
</dbReference>
<name>A0A6H5HGE3_9HEMI</name>
<dbReference type="AlphaFoldDB" id="A0A6H5HGE3"/>
<evidence type="ECO:0000313" key="3">
    <source>
        <dbReference type="Proteomes" id="UP000479000"/>
    </source>
</evidence>
<keyword evidence="3" id="KW-1185">Reference proteome</keyword>
<evidence type="ECO:0000313" key="1">
    <source>
        <dbReference type="EMBL" id="CAB0016174.1"/>
    </source>
</evidence>
<protein>
    <submittedName>
        <fullName evidence="1">Uncharacterized protein</fullName>
    </submittedName>
</protein>